<proteinExistence type="predicted"/>
<comment type="caution">
    <text evidence="1">The sequence shown here is derived from an EMBL/GenBank/DDBJ whole genome shotgun (WGS) entry which is preliminary data.</text>
</comment>
<sequence length="106" mass="12583">EIESFNPRNIPMTQAKKDIIRASRSKVDDIVIDHFKLFKEGIVISQVELWKPQEMRTVNGQRKRLYKMKVELISIYENMVDKDVDEKEIEVEAVEQEKQQEGNEYV</sequence>
<feature type="non-terminal residue" evidence="1">
    <location>
        <position position="1"/>
    </location>
</feature>
<dbReference type="EMBL" id="SNRW01014599">
    <property type="protein sequence ID" value="KAA6371302.1"/>
    <property type="molecule type" value="Genomic_DNA"/>
</dbReference>
<reference evidence="1 2" key="1">
    <citation type="submission" date="2019-03" db="EMBL/GenBank/DDBJ databases">
        <title>Single cell metagenomics reveals metabolic interactions within the superorganism composed of flagellate Streblomastix strix and complex community of Bacteroidetes bacteria on its surface.</title>
        <authorList>
            <person name="Treitli S.C."/>
            <person name="Kolisko M."/>
            <person name="Husnik F."/>
            <person name="Keeling P."/>
            <person name="Hampl V."/>
        </authorList>
    </citation>
    <scope>NUCLEOTIDE SEQUENCE [LARGE SCALE GENOMIC DNA]</scope>
    <source>
        <strain evidence="1">ST1C</strain>
    </source>
</reference>
<dbReference type="AlphaFoldDB" id="A0A5J4UMJ2"/>
<evidence type="ECO:0000313" key="1">
    <source>
        <dbReference type="EMBL" id="KAA6371302.1"/>
    </source>
</evidence>
<name>A0A5J4UMJ2_9EUKA</name>
<evidence type="ECO:0000313" key="2">
    <source>
        <dbReference type="Proteomes" id="UP000324800"/>
    </source>
</evidence>
<organism evidence="1 2">
    <name type="scientific">Streblomastix strix</name>
    <dbReference type="NCBI Taxonomy" id="222440"/>
    <lineage>
        <taxon>Eukaryota</taxon>
        <taxon>Metamonada</taxon>
        <taxon>Preaxostyla</taxon>
        <taxon>Oxymonadida</taxon>
        <taxon>Streblomastigidae</taxon>
        <taxon>Streblomastix</taxon>
    </lineage>
</organism>
<dbReference type="OrthoDB" id="103748at2759"/>
<gene>
    <name evidence="1" type="ORF">EZS28_033170</name>
</gene>
<dbReference type="Proteomes" id="UP000324800">
    <property type="component" value="Unassembled WGS sequence"/>
</dbReference>
<protein>
    <submittedName>
        <fullName evidence="1">Uncharacterized protein</fullName>
    </submittedName>
</protein>
<accession>A0A5J4UMJ2</accession>